<dbReference type="Proteomes" id="UP001224516">
    <property type="component" value="Unassembled WGS sequence"/>
</dbReference>
<dbReference type="EMBL" id="JAVFJF020000018">
    <property type="protein sequence ID" value="MEJ8675151.1"/>
    <property type="molecule type" value="Genomic_DNA"/>
</dbReference>
<sequence>MTIFNKKTACGAVLLAMCGSTFAASTGKIDFTVQYTKTATFAVKDGTNALAAKTLTLQPVGSTGKVAVTLPLVFESNMGGVNAKLASATNTIAHGGNNIELDVSLAGTKLNATAQKAISTATGILTAHGADLVIASKATVGSVPAGAYSGTVGVTFESEF</sequence>
<protein>
    <submittedName>
        <fullName evidence="2">CS1 type fimbrial major subunit</fullName>
    </submittedName>
</protein>
<evidence type="ECO:0000313" key="3">
    <source>
        <dbReference type="Proteomes" id="UP001224516"/>
    </source>
</evidence>
<keyword evidence="3" id="KW-1185">Reference proteome</keyword>
<name>A0ABU8V203_9NEIS</name>
<dbReference type="RefSeq" id="WP_307911583.1">
    <property type="nucleotide sequence ID" value="NZ_JAVFJF020000018.1"/>
</dbReference>
<organism evidence="2 3">
    <name type="scientific">Chromobacterium amazonense</name>
    <dbReference type="NCBI Taxonomy" id="1382803"/>
    <lineage>
        <taxon>Bacteria</taxon>
        <taxon>Pseudomonadati</taxon>
        <taxon>Pseudomonadota</taxon>
        <taxon>Betaproteobacteria</taxon>
        <taxon>Neisseriales</taxon>
        <taxon>Chromobacteriaceae</taxon>
        <taxon>Chromobacterium</taxon>
    </lineage>
</organism>
<gene>
    <name evidence="2" type="ORF">QCL97_010480</name>
</gene>
<accession>A0ABU8V203</accession>
<feature type="signal peptide" evidence="1">
    <location>
        <begin position="1"/>
        <end position="23"/>
    </location>
</feature>
<reference evidence="2 3" key="1">
    <citation type="submission" date="2023-12" db="EMBL/GenBank/DDBJ databases">
        <title>Evaluation and characterization of a potential secondary metabolite violacein from indigenous Chromobacterium amazonense SAM215.</title>
        <authorList>
            <person name="Tarafdar M.R."/>
            <person name="Abedin S.M."/>
            <person name="Atiqua A."/>
            <person name="Saha A."/>
            <person name="Khan S.N."/>
        </authorList>
    </citation>
    <scope>NUCLEOTIDE SEQUENCE [LARGE SCALE GENOMIC DNA]</scope>
    <source>
        <strain evidence="2 3">SAM215</strain>
    </source>
</reference>
<evidence type="ECO:0000313" key="2">
    <source>
        <dbReference type="EMBL" id="MEJ8675151.1"/>
    </source>
</evidence>
<evidence type="ECO:0000256" key="1">
    <source>
        <dbReference type="SAM" id="SignalP"/>
    </source>
</evidence>
<feature type="chain" id="PRO_5045491709" evidence="1">
    <location>
        <begin position="24"/>
        <end position="160"/>
    </location>
</feature>
<comment type="caution">
    <text evidence="2">The sequence shown here is derived from an EMBL/GenBank/DDBJ whole genome shotgun (WGS) entry which is preliminary data.</text>
</comment>
<dbReference type="Gene3D" id="2.60.40.2040">
    <property type="entry name" value="CFA/I fimbrial subunit E, pilin domain"/>
    <property type="match status" value="1"/>
</dbReference>
<dbReference type="InterPro" id="IPR007540">
    <property type="entry name" value="Fimbrial_CS1-type"/>
</dbReference>
<dbReference type="Pfam" id="PF04449">
    <property type="entry name" value="Fimbrial_CS1"/>
    <property type="match status" value="1"/>
</dbReference>
<proteinExistence type="predicted"/>
<keyword evidence="1" id="KW-0732">Signal</keyword>